<dbReference type="PANTHER" id="PTHR12321">
    <property type="entry name" value="CPG BINDING PROTEIN"/>
    <property type="match status" value="1"/>
</dbReference>
<evidence type="ECO:0000259" key="13">
    <source>
        <dbReference type="PROSITE" id="PS50016"/>
    </source>
</evidence>
<evidence type="ECO:0000256" key="11">
    <source>
        <dbReference type="RuleBase" id="RU369089"/>
    </source>
</evidence>
<dbReference type="Proteomes" id="UP000323506">
    <property type="component" value="Chromosome D06"/>
</dbReference>
<feature type="chain" id="PRO_5022983343" description="PHD finger protein ALFIN-LIKE" evidence="12">
    <location>
        <begin position="28"/>
        <end position="277"/>
    </location>
</feature>
<gene>
    <name evidence="14" type="ORF">ES288_D06G091300v1</name>
</gene>
<dbReference type="InterPro" id="IPR044104">
    <property type="entry name" value="PHD_AL_plant"/>
</dbReference>
<evidence type="ECO:0000256" key="9">
    <source>
        <dbReference type="ARBA" id="ARBA00023242"/>
    </source>
</evidence>
<keyword evidence="8 11" id="KW-0804">Transcription</keyword>
<dbReference type="FunFam" id="3.30.40.10:FF:000306">
    <property type="entry name" value="PHD finger alfin-like protein"/>
    <property type="match status" value="1"/>
</dbReference>
<keyword evidence="5 11" id="KW-0862">Zinc</keyword>
<evidence type="ECO:0000256" key="2">
    <source>
        <dbReference type="ARBA" id="ARBA00010445"/>
    </source>
</evidence>
<dbReference type="AlphaFoldDB" id="A0A5D2C7X4"/>
<dbReference type="GO" id="GO:0006355">
    <property type="term" value="P:regulation of DNA-templated transcription"/>
    <property type="evidence" value="ECO:0007669"/>
    <property type="project" value="UniProtKB-UniRule"/>
</dbReference>
<evidence type="ECO:0000256" key="6">
    <source>
        <dbReference type="ARBA" id="ARBA00022853"/>
    </source>
</evidence>
<proteinExistence type="inferred from homology"/>
<evidence type="ECO:0000313" key="15">
    <source>
        <dbReference type="Proteomes" id="UP000323506"/>
    </source>
</evidence>
<dbReference type="InterPro" id="IPR019787">
    <property type="entry name" value="Znf_PHD-finger"/>
</dbReference>
<dbReference type="InterPro" id="IPR045104">
    <property type="entry name" value="Alfin"/>
</dbReference>
<evidence type="ECO:0000313" key="14">
    <source>
        <dbReference type="EMBL" id="TYG64232.1"/>
    </source>
</evidence>
<dbReference type="InterPro" id="IPR021998">
    <property type="entry name" value="Alfin_N"/>
</dbReference>
<sequence>MPFSLLLSLFFSYANILVFSFLPPVNGGNYSIRIRTVEDVFSDFKSRRAALIKALTTDAEELYERCDPKKDNLCLFGYPNRRWEVNQPVAYLSPEIPEPTLGISFCRNGMQRKDWFSLVAVQSDAWLLAVAYFWGARFDQADRDRLFTMINDLPTLYDIVTESAWAQAKEKSSVSSNSSNKPLSTANARGSESAEFSISMQTFYEERVSEVEDDDKEHGETLCTACGQYGSDEFWICCDICERWYHCKCVKITPTKAVQIKLYKCPSCGNRRGRPSH</sequence>
<comment type="subcellular location">
    <subcellularLocation>
        <location evidence="1 11">Nucleus</location>
    </subcellularLocation>
</comment>
<dbReference type="InterPro" id="IPR011011">
    <property type="entry name" value="Znf_FYVE_PHD"/>
</dbReference>
<dbReference type="PANTHER" id="PTHR12321:SF172">
    <property type="entry name" value="PHD FINGER PROTEIN ALFIN-LIKE 9"/>
    <property type="match status" value="1"/>
</dbReference>
<name>A0A5D2C7X4_GOSDA</name>
<dbReference type="GO" id="GO:0008270">
    <property type="term" value="F:zinc ion binding"/>
    <property type="evidence" value="ECO:0007669"/>
    <property type="project" value="UniProtKB-KW"/>
</dbReference>
<accession>A0A5D2C7X4</accession>
<dbReference type="SMART" id="SM00249">
    <property type="entry name" value="PHD"/>
    <property type="match status" value="1"/>
</dbReference>
<dbReference type="GO" id="GO:0003712">
    <property type="term" value="F:transcription coregulator activity"/>
    <property type="evidence" value="ECO:0007669"/>
    <property type="project" value="TreeGrafter"/>
</dbReference>
<feature type="domain" description="PHD-type" evidence="13">
    <location>
        <begin position="220"/>
        <end position="271"/>
    </location>
</feature>
<dbReference type="GO" id="GO:0000976">
    <property type="term" value="F:transcription cis-regulatory region binding"/>
    <property type="evidence" value="ECO:0007669"/>
    <property type="project" value="TreeGrafter"/>
</dbReference>
<evidence type="ECO:0000256" key="1">
    <source>
        <dbReference type="ARBA" id="ARBA00004123"/>
    </source>
</evidence>
<evidence type="ECO:0000256" key="4">
    <source>
        <dbReference type="ARBA" id="ARBA00022771"/>
    </source>
</evidence>
<dbReference type="EMBL" id="CM017706">
    <property type="protein sequence ID" value="TYG64232.1"/>
    <property type="molecule type" value="Genomic_DNA"/>
</dbReference>
<comment type="function">
    <text evidence="11">Histone-binding component that specifically recognizes H3 tails trimethylated on 'Lys-4' (H3K4me3), which mark transcription start sites of virtually all active genes.</text>
</comment>
<comment type="similarity">
    <text evidence="2 11">Belongs to the Alfin family.</text>
</comment>
<dbReference type="GO" id="GO:0006325">
    <property type="term" value="P:chromatin organization"/>
    <property type="evidence" value="ECO:0007669"/>
    <property type="project" value="UniProtKB-UniRule"/>
</dbReference>
<organism evidence="14 15">
    <name type="scientific">Gossypium darwinii</name>
    <name type="common">Darwin's cotton</name>
    <name type="synonym">Gossypium barbadense var. darwinii</name>
    <dbReference type="NCBI Taxonomy" id="34276"/>
    <lineage>
        <taxon>Eukaryota</taxon>
        <taxon>Viridiplantae</taxon>
        <taxon>Streptophyta</taxon>
        <taxon>Embryophyta</taxon>
        <taxon>Tracheophyta</taxon>
        <taxon>Spermatophyta</taxon>
        <taxon>Magnoliopsida</taxon>
        <taxon>eudicotyledons</taxon>
        <taxon>Gunneridae</taxon>
        <taxon>Pentapetalae</taxon>
        <taxon>rosids</taxon>
        <taxon>malvids</taxon>
        <taxon>Malvales</taxon>
        <taxon>Malvaceae</taxon>
        <taxon>Malvoideae</taxon>
        <taxon>Gossypium</taxon>
    </lineage>
</organism>
<dbReference type="InterPro" id="IPR019786">
    <property type="entry name" value="Zinc_finger_PHD-type_CS"/>
</dbReference>
<reference evidence="14 15" key="1">
    <citation type="submission" date="2019-06" db="EMBL/GenBank/DDBJ databases">
        <title>WGS assembly of Gossypium darwinii.</title>
        <authorList>
            <person name="Chen Z.J."/>
            <person name="Sreedasyam A."/>
            <person name="Ando A."/>
            <person name="Song Q."/>
            <person name="De L."/>
            <person name="Hulse-Kemp A."/>
            <person name="Ding M."/>
            <person name="Ye W."/>
            <person name="Kirkbride R."/>
            <person name="Jenkins J."/>
            <person name="Plott C."/>
            <person name="Lovell J."/>
            <person name="Lin Y.-M."/>
            <person name="Vaughn R."/>
            <person name="Liu B."/>
            <person name="Li W."/>
            <person name="Simpson S."/>
            <person name="Scheffler B."/>
            <person name="Saski C."/>
            <person name="Grover C."/>
            <person name="Hu G."/>
            <person name="Conover J."/>
            <person name="Carlson J."/>
            <person name="Shu S."/>
            <person name="Boston L."/>
            <person name="Williams M."/>
            <person name="Peterson D."/>
            <person name="Mcgee K."/>
            <person name="Jones D."/>
            <person name="Wendel J."/>
            <person name="Stelly D."/>
            <person name="Grimwood J."/>
            <person name="Schmutz J."/>
        </authorList>
    </citation>
    <scope>NUCLEOTIDE SEQUENCE [LARGE SCALE GENOMIC DNA]</scope>
    <source>
        <strain evidence="14">1808015.09</strain>
    </source>
</reference>
<comment type="domain">
    <text evidence="11">The PHD-type zinc finger mediates the binding to H3K4me3.</text>
</comment>
<dbReference type="Gene3D" id="3.30.40.10">
    <property type="entry name" value="Zinc/RING finger domain, C3HC4 (zinc finger)"/>
    <property type="match status" value="1"/>
</dbReference>
<dbReference type="Pfam" id="PF00628">
    <property type="entry name" value="PHD"/>
    <property type="match status" value="1"/>
</dbReference>
<keyword evidence="6 11" id="KW-0156">Chromatin regulator</keyword>
<keyword evidence="12" id="KW-0732">Signal</keyword>
<dbReference type="GO" id="GO:0005634">
    <property type="term" value="C:nucleus"/>
    <property type="evidence" value="ECO:0007669"/>
    <property type="project" value="UniProtKB-SubCell"/>
</dbReference>
<keyword evidence="4 10" id="KW-0863">Zinc-finger</keyword>
<dbReference type="CDD" id="cd15613">
    <property type="entry name" value="PHD_AL_plant"/>
    <property type="match status" value="1"/>
</dbReference>
<evidence type="ECO:0000256" key="5">
    <source>
        <dbReference type="ARBA" id="ARBA00022833"/>
    </source>
</evidence>
<evidence type="ECO:0000256" key="8">
    <source>
        <dbReference type="ARBA" id="ARBA00023163"/>
    </source>
</evidence>
<dbReference type="PROSITE" id="PS50016">
    <property type="entry name" value="ZF_PHD_2"/>
    <property type="match status" value="1"/>
</dbReference>
<dbReference type="InterPro" id="IPR013083">
    <property type="entry name" value="Znf_RING/FYVE/PHD"/>
</dbReference>
<keyword evidence="15" id="KW-1185">Reference proteome</keyword>
<evidence type="ECO:0000256" key="12">
    <source>
        <dbReference type="SAM" id="SignalP"/>
    </source>
</evidence>
<keyword evidence="3 11" id="KW-0479">Metal-binding</keyword>
<evidence type="ECO:0000256" key="10">
    <source>
        <dbReference type="PROSITE-ProRule" id="PRU00146"/>
    </source>
</evidence>
<evidence type="ECO:0000256" key="7">
    <source>
        <dbReference type="ARBA" id="ARBA00023015"/>
    </source>
</evidence>
<dbReference type="Pfam" id="PF12165">
    <property type="entry name" value="Alfin"/>
    <property type="match status" value="1"/>
</dbReference>
<dbReference type="PROSITE" id="PS01359">
    <property type="entry name" value="ZF_PHD_1"/>
    <property type="match status" value="1"/>
</dbReference>
<dbReference type="GO" id="GO:0042393">
    <property type="term" value="F:histone binding"/>
    <property type="evidence" value="ECO:0007669"/>
    <property type="project" value="UniProtKB-UniRule"/>
</dbReference>
<keyword evidence="7 11" id="KW-0805">Transcription regulation</keyword>
<evidence type="ECO:0000256" key="3">
    <source>
        <dbReference type="ARBA" id="ARBA00022723"/>
    </source>
</evidence>
<dbReference type="SUPFAM" id="SSF57903">
    <property type="entry name" value="FYVE/PHD zinc finger"/>
    <property type="match status" value="1"/>
</dbReference>
<protein>
    <recommendedName>
        <fullName evidence="11">PHD finger protein ALFIN-LIKE</fullName>
    </recommendedName>
</protein>
<comment type="subunit">
    <text evidence="11">Interacts with H3K4me3 and to a lesser extent with H3K4me2.</text>
</comment>
<feature type="signal peptide" evidence="12">
    <location>
        <begin position="1"/>
        <end position="27"/>
    </location>
</feature>
<dbReference type="InterPro" id="IPR001965">
    <property type="entry name" value="Znf_PHD"/>
</dbReference>
<keyword evidence="9 11" id="KW-0539">Nucleus</keyword>